<dbReference type="SUPFAM" id="SSF50978">
    <property type="entry name" value="WD40 repeat-like"/>
    <property type="match status" value="1"/>
</dbReference>
<dbReference type="GO" id="GO:0072686">
    <property type="term" value="C:mitotic spindle"/>
    <property type="evidence" value="ECO:0007669"/>
    <property type="project" value="TreeGrafter"/>
</dbReference>
<dbReference type="SMART" id="SM00320">
    <property type="entry name" value="WD40"/>
    <property type="match status" value="9"/>
</dbReference>
<dbReference type="InterPro" id="IPR050630">
    <property type="entry name" value="WD_repeat_EMAP"/>
</dbReference>
<dbReference type="PANTHER" id="PTHR13720:SF55">
    <property type="entry name" value="ECHINODERM MICROTUBULE-ASSOCIATED PROTEIN-LIKE CG42247"/>
    <property type="match status" value="1"/>
</dbReference>
<feature type="domain" description="Doublecortin" evidence="6">
    <location>
        <begin position="266"/>
        <end position="352"/>
    </location>
</feature>
<dbReference type="InterPro" id="IPR003533">
    <property type="entry name" value="Doublecortin_dom"/>
</dbReference>
<dbReference type="EMBL" id="NIVC01000542">
    <property type="protein sequence ID" value="PAA81265.1"/>
    <property type="molecule type" value="Genomic_DNA"/>
</dbReference>
<feature type="region of interest" description="Disordered" evidence="5">
    <location>
        <begin position="350"/>
        <end position="434"/>
    </location>
</feature>
<dbReference type="InterPro" id="IPR005108">
    <property type="entry name" value="HELP"/>
</dbReference>
<evidence type="ECO:0000256" key="1">
    <source>
        <dbReference type="ARBA" id="ARBA00006489"/>
    </source>
</evidence>
<dbReference type="InterPro" id="IPR055442">
    <property type="entry name" value="Beta-prop_EML-like_2nd"/>
</dbReference>
<dbReference type="SMART" id="SM00537">
    <property type="entry name" value="DCX"/>
    <property type="match status" value="1"/>
</dbReference>
<keyword evidence="2 4" id="KW-0853">WD repeat</keyword>
<protein>
    <recommendedName>
        <fullName evidence="6">Doublecortin domain-containing protein</fullName>
    </recommendedName>
</protein>
<comment type="similarity">
    <text evidence="1">Belongs to the WD repeat EMAP family.</text>
</comment>
<dbReference type="Proteomes" id="UP000215902">
    <property type="component" value="Unassembled WGS sequence"/>
</dbReference>
<dbReference type="Pfam" id="PF03451">
    <property type="entry name" value="HELP"/>
    <property type="match status" value="1"/>
</dbReference>
<proteinExistence type="inferred from homology"/>
<evidence type="ECO:0000313" key="7">
    <source>
        <dbReference type="EMBL" id="PAA81265.1"/>
    </source>
</evidence>
<dbReference type="InterPro" id="IPR011047">
    <property type="entry name" value="Quinoprotein_ADH-like_sf"/>
</dbReference>
<evidence type="ECO:0000256" key="2">
    <source>
        <dbReference type="ARBA" id="ARBA00022574"/>
    </source>
</evidence>
<dbReference type="InterPro" id="IPR036572">
    <property type="entry name" value="Doublecortin_dom_sf"/>
</dbReference>
<accession>A0A267G5F1</accession>
<keyword evidence="8" id="KW-1185">Reference proteome</keyword>
<dbReference type="AlphaFoldDB" id="A0A267G5F1"/>
<dbReference type="Gene3D" id="2.130.10.10">
    <property type="entry name" value="YVTN repeat-like/Quinoprotein amine dehydrogenase"/>
    <property type="match status" value="2"/>
</dbReference>
<dbReference type="InterPro" id="IPR001680">
    <property type="entry name" value="WD40_rpt"/>
</dbReference>
<dbReference type="InterPro" id="IPR055439">
    <property type="entry name" value="Beta-prop_EML_1st"/>
</dbReference>
<evidence type="ECO:0000256" key="3">
    <source>
        <dbReference type="ARBA" id="ARBA00022737"/>
    </source>
</evidence>
<reference evidence="7 8" key="1">
    <citation type="submission" date="2017-06" db="EMBL/GenBank/DDBJ databases">
        <title>A platform for efficient transgenesis in Macrostomum lignano, a flatworm model organism for stem cell research.</title>
        <authorList>
            <person name="Berezikov E."/>
        </authorList>
    </citation>
    <scope>NUCLEOTIDE SEQUENCE [LARGE SCALE GENOMIC DNA]</scope>
    <source>
        <strain evidence="7">DV1</strain>
        <tissue evidence="7">Whole organism</tissue>
    </source>
</reference>
<dbReference type="GO" id="GO:0008017">
    <property type="term" value="F:microtubule binding"/>
    <property type="evidence" value="ECO:0007669"/>
    <property type="project" value="TreeGrafter"/>
</dbReference>
<dbReference type="PROSITE" id="PS50082">
    <property type="entry name" value="WD_REPEATS_2"/>
    <property type="match status" value="1"/>
</dbReference>
<dbReference type="Gene3D" id="3.10.20.230">
    <property type="entry name" value="Doublecortin domain"/>
    <property type="match status" value="2"/>
</dbReference>
<dbReference type="SUPFAM" id="SSF50998">
    <property type="entry name" value="Quinoprotein alcohol dehydrogenase-like"/>
    <property type="match status" value="1"/>
</dbReference>
<evidence type="ECO:0000256" key="4">
    <source>
        <dbReference type="PROSITE-ProRule" id="PRU00221"/>
    </source>
</evidence>
<dbReference type="Pfam" id="PF23409">
    <property type="entry name" value="Beta-prop_EML"/>
    <property type="match status" value="1"/>
</dbReference>
<evidence type="ECO:0000259" key="6">
    <source>
        <dbReference type="PROSITE" id="PS50309"/>
    </source>
</evidence>
<evidence type="ECO:0000256" key="5">
    <source>
        <dbReference type="SAM" id="MobiDB-lite"/>
    </source>
</evidence>
<dbReference type="OrthoDB" id="47802at2759"/>
<dbReference type="PROSITE" id="PS50309">
    <property type="entry name" value="DC"/>
    <property type="match status" value="2"/>
</dbReference>
<dbReference type="GO" id="GO:0035556">
    <property type="term" value="P:intracellular signal transduction"/>
    <property type="evidence" value="ECO:0007669"/>
    <property type="project" value="InterPro"/>
</dbReference>
<comment type="caution">
    <text evidence="7">The sequence shown here is derived from an EMBL/GenBank/DDBJ whole genome shotgun (WGS) entry which is preliminary data.</text>
</comment>
<dbReference type="InterPro" id="IPR015943">
    <property type="entry name" value="WD40/YVTN_repeat-like_dom_sf"/>
</dbReference>
<feature type="region of interest" description="Disordered" evidence="5">
    <location>
        <begin position="63"/>
        <end position="114"/>
    </location>
</feature>
<dbReference type="Pfam" id="PF03607">
    <property type="entry name" value="DCX"/>
    <property type="match status" value="1"/>
</dbReference>
<feature type="compositionally biased region" description="Gly residues" evidence="5">
    <location>
        <begin position="371"/>
        <end position="381"/>
    </location>
</feature>
<evidence type="ECO:0000313" key="8">
    <source>
        <dbReference type="Proteomes" id="UP000215902"/>
    </source>
</evidence>
<gene>
    <name evidence="7" type="ORF">BOX15_Mlig014274g1</name>
</gene>
<dbReference type="InterPro" id="IPR036322">
    <property type="entry name" value="WD40_repeat_dom_sf"/>
</dbReference>
<dbReference type="STRING" id="282301.A0A267G5F1"/>
<dbReference type="SUPFAM" id="SSF89837">
    <property type="entry name" value="Doublecortin (DC)"/>
    <property type="match status" value="2"/>
</dbReference>
<feature type="compositionally biased region" description="Basic and acidic residues" evidence="5">
    <location>
        <begin position="403"/>
        <end position="416"/>
    </location>
</feature>
<sequence>MYSALRLRLTPTPAAAAQSHKEPAATAVAHSVADFEAAAMRAAERAADAAAADRRYVFVAQTSATSRTEQDEAAGQRRAAQRQQPRDLSDSEMDDFTAPPAHFNDASGHHPDGVLPAKRGRLVTFYRNGDPHYKGLSASISQRAFVSMESLLVWLNEKIPTTAGVQHVFRLPDGRLMRDVGEFQPGCQYVVSSVQKLIRNVDYGGKGANPWRSKKTSAKAGKITRADIRLIRDAKGFADENEAQSLGTASSKKGTPAPAGRVTKTRVITVISNSHRSSREKVLVNPSTMQNFEDMLLDFTNLLVMSKPPVQTLYTARPPYKRVCSFSQLFREFKDHDTFIACGREFAPSELGNKREAPPSSNSSEDALNGVRGGGDVGGASGANMGFASPPEMDHRKPRKQFRRAEDRYQDLDTNRTSRTTAGRPQPVPVSVPIRGRGMTFYAPTVRETQHRQPPDQALRLDWVYGFTGGDSAAVGAAADSLLHALPTGELVYAVANTAVVFDPEGHRQRHYTEHTGPIVCMDIHPTKSVIVTGQRSVPELRVDAQLRIWDAEGLGTFVALGDADLFQSCVTSLNFSTESQGAYLLALDGVANGHRQTMFIFDWQTRRLVAKTKTSREPVRRAVFHPDDDSSLVSLGRRHVHFWRIFQEEDGRSRILRDKKSGLFEASPPDDVLSLSFDLVGNAITGDSSGCLNLWVRDEEDAFVLRSLDHLQRAHRGPITCLRILGDGTLLSTSGSCIRAWDTLNDYSLVKERILNESTESLVALAVKSPRSSDGRLVMATSSNSLLEGSLQDRFSCVVQGHSLGPGLGVANGAVSVATHPREHSIVTCAGDRGVCKWSTLHRRLQWRAVVELPCTCACFHPRGHLVGIGTDSGRFIVLHSETGAHALSSQVVPPEHAARQLRSAAFSPDGNLLALGAEDGSVFVFSVEENGLMYRRYREGAVKGHSAPVLCLDWATDCAVLRTQSADLVTKLWSVSSLAQVSQEDASDIRFATETCYLSFNHVAAWQPYVGTDRGLVCAARSNTADKLCVGDDNGHLTLYRFPPHPELAQGISAPAHVRALHSVAFTFDDSAVISSGRGGPLIMQWSLIDSGFK</sequence>
<dbReference type="PANTHER" id="PTHR13720">
    <property type="entry name" value="WD-40 REPEAT PROTEIN"/>
    <property type="match status" value="1"/>
</dbReference>
<keyword evidence="3" id="KW-0677">Repeat</keyword>
<dbReference type="GO" id="GO:0000226">
    <property type="term" value="P:microtubule cytoskeleton organization"/>
    <property type="evidence" value="ECO:0007669"/>
    <property type="project" value="TreeGrafter"/>
</dbReference>
<name>A0A267G5F1_9PLAT</name>
<organism evidence="7 8">
    <name type="scientific">Macrostomum lignano</name>
    <dbReference type="NCBI Taxonomy" id="282301"/>
    <lineage>
        <taxon>Eukaryota</taxon>
        <taxon>Metazoa</taxon>
        <taxon>Spiralia</taxon>
        <taxon>Lophotrochozoa</taxon>
        <taxon>Platyhelminthes</taxon>
        <taxon>Rhabditophora</taxon>
        <taxon>Macrostomorpha</taxon>
        <taxon>Macrostomida</taxon>
        <taxon>Macrostomidae</taxon>
        <taxon>Macrostomum</taxon>
    </lineage>
</organism>
<feature type="repeat" description="WD" evidence="4">
    <location>
        <begin position="944"/>
        <end position="985"/>
    </location>
</feature>
<dbReference type="Pfam" id="PF23414">
    <property type="entry name" value="Beta-prop_EML_2"/>
    <property type="match status" value="1"/>
</dbReference>
<feature type="domain" description="Doublecortin" evidence="6">
    <location>
        <begin position="121"/>
        <end position="204"/>
    </location>
</feature>